<evidence type="ECO:0000259" key="13">
    <source>
        <dbReference type="PROSITE" id="PS50011"/>
    </source>
</evidence>
<dbReference type="GO" id="GO:0005524">
    <property type="term" value="F:ATP binding"/>
    <property type="evidence" value="ECO:0007669"/>
    <property type="project" value="InterPro"/>
</dbReference>
<evidence type="ECO:0000256" key="4">
    <source>
        <dbReference type="ARBA" id="ARBA00022729"/>
    </source>
</evidence>
<keyword evidence="3 11" id="KW-0812">Transmembrane</keyword>
<evidence type="ECO:0000256" key="6">
    <source>
        <dbReference type="ARBA" id="ARBA00022989"/>
    </source>
</evidence>
<dbReference type="FunFam" id="1.10.510.10:FF:000479">
    <property type="entry name" value="Leucine-rich repeat receptor-like protein kinase"/>
    <property type="match status" value="1"/>
</dbReference>
<dbReference type="Pfam" id="PF00560">
    <property type="entry name" value="LRR_1"/>
    <property type="match status" value="3"/>
</dbReference>
<feature type="compositionally biased region" description="Polar residues" evidence="10">
    <location>
        <begin position="264"/>
        <end position="274"/>
    </location>
</feature>
<dbReference type="PaxDb" id="4097-A0A1S4CB51"/>
<dbReference type="InterPro" id="IPR000719">
    <property type="entry name" value="Prot_kinase_dom"/>
</dbReference>
<dbReference type="AlphaFoldDB" id="A0A1S4CB51"/>
<feature type="region of interest" description="Disordered" evidence="10">
    <location>
        <begin position="718"/>
        <end position="740"/>
    </location>
</feature>
<dbReference type="PROSITE" id="PS50011">
    <property type="entry name" value="PROTEIN_KINASE_DOM"/>
    <property type="match status" value="1"/>
</dbReference>
<dbReference type="Pfam" id="PF00069">
    <property type="entry name" value="Pkinase"/>
    <property type="match status" value="1"/>
</dbReference>
<dbReference type="PANTHER" id="PTHR48007">
    <property type="entry name" value="LEUCINE-RICH REPEAT RECEPTOR-LIKE PROTEIN KINASE PXC1"/>
    <property type="match status" value="1"/>
</dbReference>
<dbReference type="Pfam" id="PF08263">
    <property type="entry name" value="LRRNT_2"/>
    <property type="match status" value="1"/>
</dbReference>
<dbReference type="RefSeq" id="XP_016498365.1">
    <property type="nucleotide sequence ID" value="XM_016642879.1"/>
</dbReference>
<gene>
    <name evidence="14" type="primary">LOC107817104</name>
</gene>
<feature type="compositionally biased region" description="Basic and acidic residues" evidence="10">
    <location>
        <begin position="718"/>
        <end position="729"/>
    </location>
</feature>
<dbReference type="Gene3D" id="3.80.10.10">
    <property type="entry name" value="Ribonuclease Inhibitor"/>
    <property type="match status" value="1"/>
</dbReference>
<dbReference type="OMA" id="FIGEGFT"/>
<dbReference type="GO" id="GO:0005886">
    <property type="term" value="C:plasma membrane"/>
    <property type="evidence" value="ECO:0000318"/>
    <property type="project" value="GO_Central"/>
</dbReference>
<evidence type="ECO:0000313" key="14">
    <source>
        <dbReference type="RefSeq" id="XP_016498365.1"/>
    </source>
</evidence>
<dbReference type="PANTHER" id="PTHR48007:SF56">
    <property type="entry name" value="LOW QUALITY PROTEIN: PROTEIN STRUBBELIG-RECEPTOR FAMILY 2"/>
    <property type="match status" value="1"/>
</dbReference>
<dbReference type="Gene3D" id="1.10.510.10">
    <property type="entry name" value="Transferase(Phosphotransferase) domain 1"/>
    <property type="match status" value="1"/>
</dbReference>
<evidence type="ECO:0000256" key="11">
    <source>
        <dbReference type="SAM" id="Phobius"/>
    </source>
</evidence>
<proteinExistence type="predicted"/>
<dbReference type="SUPFAM" id="SSF56112">
    <property type="entry name" value="Protein kinase-like (PK-like)"/>
    <property type="match status" value="1"/>
</dbReference>
<protein>
    <submittedName>
        <fullName evidence="14">Protein STRUBBELIG-RECEPTOR FAMILY 2-like</fullName>
    </submittedName>
</protein>
<keyword evidence="7 11" id="KW-0472">Membrane</keyword>
<keyword evidence="6 11" id="KW-1133">Transmembrane helix</keyword>
<dbReference type="InterPro" id="IPR001611">
    <property type="entry name" value="Leu-rich_rpt"/>
</dbReference>
<dbReference type="Pfam" id="PF13855">
    <property type="entry name" value="LRR_8"/>
    <property type="match status" value="1"/>
</dbReference>
<dbReference type="GO" id="GO:0007165">
    <property type="term" value="P:signal transduction"/>
    <property type="evidence" value="ECO:0000318"/>
    <property type="project" value="GO_Central"/>
</dbReference>
<dbReference type="SMR" id="A0A1S4CB51"/>
<evidence type="ECO:0000256" key="1">
    <source>
        <dbReference type="ARBA" id="ARBA00004167"/>
    </source>
</evidence>
<evidence type="ECO:0000256" key="8">
    <source>
        <dbReference type="ARBA" id="ARBA00023170"/>
    </source>
</evidence>
<sequence>MAKQRNLGLATAAILLFGVLFFQAFARTDDLQVQALRDLYRALNSPAELKNWKLEGGDPCEESWTGVSCYQSSVLEIKLQGLNLTGNLGDQLVSLQHLKHLDLSSNHFHGEIPNSLPHNLTDLNLASNNFTQSIPPSVSSMKHLRHLNLSYNLLSGPLADVFGASDNLIMMDLSHNKFSGDLPASFRALKNLTKLYLQSNEFTGSVIFLAELHLHDLNIEDNHFSGVIPESFQNINNLWIGGNRFHSGGADYPPWKFPTDVMPNISSPPTTESSAVEKYPSHETGDNRKKRPGSGGIVIMVVGAVLTVFGAAVYITFRIRRSQKQTLDSIRGSISSLQSLPISAPQVTTGPLAAQYDSPDSSSITTGPLAAQYDSPDSSSSDSPPLISSWQFPSAPTMTLKMSKRRSFSKKCKIPICAKHYTVAELQLATSNFSLGNLLGEGTLGSVYRADFPDGQILAVKNIKTVALSITEEEQFMDVIRTASRLRHPNIVALVGYCVGHGNHLLVYEYIRNVTLDDALHNVLCMPLTWSLRLRIAIGVARALNYLHTSCVPPITHSNLKAANILLDEDLNPRICDCGLAVLRPLASNSVKIKASEMAIEDSGYVAPEHVKRGSGNPNADIYSFGVLLLELLTGRRPFDSSKPKGEQSLVEWASSKLHDSESLLNMVDPTIKRTISSRALSSYADIISQCIQPEKEFRPQMAEVVQSLVSVLQKYGPEKAKSGKDKSTAEGNEVDPFERSFRSTNSRFFASPTASYYSI</sequence>
<keyword evidence="9" id="KW-0325">Glycoprotein</keyword>
<dbReference type="InterPro" id="IPR032675">
    <property type="entry name" value="LRR_dom_sf"/>
</dbReference>
<keyword evidence="8" id="KW-0675">Receptor</keyword>
<dbReference type="FunFam" id="3.30.200.20:FF:000125">
    <property type="entry name" value="Protein STRUBBELIG-RECEPTOR FAMILY 8"/>
    <property type="match status" value="1"/>
</dbReference>
<keyword evidence="5" id="KW-0677">Repeat</keyword>
<comment type="subcellular location">
    <subcellularLocation>
        <location evidence="1">Membrane</location>
        <topology evidence="1">Single-pass membrane protein</topology>
    </subcellularLocation>
</comment>
<feature type="domain" description="Protein kinase" evidence="13">
    <location>
        <begin position="433"/>
        <end position="713"/>
    </location>
</feature>
<evidence type="ECO:0000256" key="9">
    <source>
        <dbReference type="ARBA" id="ARBA00023180"/>
    </source>
</evidence>
<feature type="compositionally biased region" description="Low complexity" evidence="10">
    <location>
        <begin position="374"/>
        <end position="387"/>
    </location>
</feature>
<evidence type="ECO:0000256" key="5">
    <source>
        <dbReference type="ARBA" id="ARBA00022737"/>
    </source>
</evidence>
<evidence type="ECO:0000256" key="10">
    <source>
        <dbReference type="SAM" id="MobiDB-lite"/>
    </source>
</evidence>
<dbReference type="KEGG" id="nta:107817104"/>
<dbReference type="InterPro" id="IPR013210">
    <property type="entry name" value="LRR_N_plant-typ"/>
</dbReference>
<dbReference type="OrthoDB" id="676979at2759"/>
<feature type="transmembrane region" description="Helical" evidence="11">
    <location>
        <begin position="297"/>
        <end position="317"/>
    </location>
</feature>
<name>A0A1S4CB51_TOBAC</name>
<keyword evidence="2" id="KW-0433">Leucine-rich repeat</keyword>
<feature type="signal peptide" evidence="12">
    <location>
        <begin position="1"/>
        <end position="26"/>
    </location>
</feature>
<keyword evidence="4 12" id="KW-0732">Signal</keyword>
<feature type="region of interest" description="Disordered" evidence="10">
    <location>
        <begin position="350"/>
        <end position="387"/>
    </location>
</feature>
<dbReference type="FunFam" id="3.80.10.10:FF:000062">
    <property type="entry name" value="protein STRUBBELIG-RECEPTOR FAMILY 3"/>
    <property type="match status" value="1"/>
</dbReference>
<dbReference type="InterPro" id="IPR011009">
    <property type="entry name" value="Kinase-like_dom_sf"/>
</dbReference>
<evidence type="ECO:0000256" key="7">
    <source>
        <dbReference type="ARBA" id="ARBA00023136"/>
    </source>
</evidence>
<organism evidence="14">
    <name type="scientific">Nicotiana tabacum</name>
    <name type="common">Common tobacco</name>
    <dbReference type="NCBI Taxonomy" id="4097"/>
    <lineage>
        <taxon>Eukaryota</taxon>
        <taxon>Viridiplantae</taxon>
        <taxon>Streptophyta</taxon>
        <taxon>Embryophyta</taxon>
        <taxon>Tracheophyta</taxon>
        <taxon>Spermatophyta</taxon>
        <taxon>Magnoliopsida</taxon>
        <taxon>eudicotyledons</taxon>
        <taxon>Gunneridae</taxon>
        <taxon>Pentapetalae</taxon>
        <taxon>asterids</taxon>
        <taxon>lamiids</taxon>
        <taxon>Solanales</taxon>
        <taxon>Solanaceae</taxon>
        <taxon>Nicotianoideae</taxon>
        <taxon>Nicotianeae</taxon>
        <taxon>Nicotiana</taxon>
    </lineage>
</organism>
<evidence type="ECO:0000256" key="12">
    <source>
        <dbReference type="SAM" id="SignalP"/>
    </source>
</evidence>
<evidence type="ECO:0000256" key="3">
    <source>
        <dbReference type="ARBA" id="ARBA00022692"/>
    </source>
</evidence>
<dbReference type="SUPFAM" id="SSF52058">
    <property type="entry name" value="L domain-like"/>
    <property type="match status" value="1"/>
</dbReference>
<dbReference type="InterPro" id="IPR046959">
    <property type="entry name" value="PRK1-6/SRF4-like"/>
</dbReference>
<reference evidence="14" key="1">
    <citation type="submission" date="2025-08" db="UniProtKB">
        <authorList>
            <consortium name="RefSeq"/>
        </authorList>
    </citation>
    <scope>IDENTIFICATION</scope>
</reference>
<dbReference type="GO" id="GO:0004672">
    <property type="term" value="F:protein kinase activity"/>
    <property type="evidence" value="ECO:0000318"/>
    <property type="project" value="GO_Central"/>
</dbReference>
<feature type="region of interest" description="Disordered" evidence="10">
    <location>
        <begin position="261"/>
        <end position="293"/>
    </location>
</feature>
<dbReference type="Gene3D" id="3.30.200.20">
    <property type="entry name" value="Phosphorylase Kinase, domain 1"/>
    <property type="match status" value="1"/>
</dbReference>
<accession>A0A1S4CB51</accession>
<evidence type="ECO:0000256" key="2">
    <source>
        <dbReference type="ARBA" id="ARBA00022614"/>
    </source>
</evidence>
<feature type="chain" id="PRO_5010335744" evidence="12">
    <location>
        <begin position="27"/>
        <end position="760"/>
    </location>
</feature>